<reference evidence="3" key="1">
    <citation type="submission" date="2023-10" db="EMBL/GenBank/DDBJ databases">
        <title>Genome assemblies of two species of porcelain crab, Petrolisthes cinctipes and Petrolisthes manimaculis (Anomura: Porcellanidae).</title>
        <authorList>
            <person name="Angst P."/>
        </authorList>
    </citation>
    <scope>NUCLEOTIDE SEQUENCE</scope>
    <source>
        <strain evidence="3">PB745_01</strain>
        <tissue evidence="3">Gill</tissue>
    </source>
</reference>
<sequence length="228" mass="26287">MPGEEQQNPVLLKLPTFWTTQPQVWFEQAEAQFHIRQITADDTRYYYVVSALDQNTAGRIIDYLREPPHENKYEGIKTLLNTTFGLTRRERAAKLLHMDGLGDRKPSELMNEILALMEGHKPCLLFEQIFLEQMPEDIRLLLAQDTFTDPRGLAARADELGQTKQQEGAYISRITALPRQEKQTVTRTATPSTANRDKWCYYHQRWGSDARRCRPPCMHPGNASAGRL</sequence>
<dbReference type="Proteomes" id="UP001286313">
    <property type="component" value="Unassembled WGS sequence"/>
</dbReference>
<name>A0AAE1F2X7_PETCI</name>
<dbReference type="InterPro" id="IPR055469">
    <property type="entry name" value="DUF7041"/>
</dbReference>
<feature type="domain" description="DUF7041" evidence="1">
    <location>
        <begin position="14"/>
        <end position="96"/>
    </location>
</feature>
<dbReference type="EMBL" id="JAWQEG010003501">
    <property type="protein sequence ID" value="KAK3865933.1"/>
    <property type="molecule type" value="Genomic_DNA"/>
</dbReference>
<proteinExistence type="predicted"/>
<dbReference type="PANTHER" id="PTHR33327:SF3">
    <property type="entry name" value="RNA-DIRECTED DNA POLYMERASE"/>
    <property type="match status" value="1"/>
</dbReference>
<organism evidence="3 5">
    <name type="scientific">Petrolisthes cinctipes</name>
    <name type="common">Flat porcelain crab</name>
    <dbReference type="NCBI Taxonomy" id="88211"/>
    <lineage>
        <taxon>Eukaryota</taxon>
        <taxon>Metazoa</taxon>
        <taxon>Ecdysozoa</taxon>
        <taxon>Arthropoda</taxon>
        <taxon>Crustacea</taxon>
        <taxon>Multicrustacea</taxon>
        <taxon>Malacostraca</taxon>
        <taxon>Eumalacostraca</taxon>
        <taxon>Eucarida</taxon>
        <taxon>Decapoda</taxon>
        <taxon>Pleocyemata</taxon>
        <taxon>Anomura</taxon>
        <taxon>Galatheoidea</taxon>
        <taxon>Porcellanidae</taxon>
        <taxon>Petrolisthes</taxon>
    </lineage>
</organism>
<evidence type="ECO:0000259" key="1">
    <source>
        <dbReference type="Pfam" id="PF23055"/>
    </source>
</evidence>
<protein>
    <recommendedName>
        <fullName evidence="1">DUF7041 domain-containing protein</fullName>
    </recommendedName>
</protein>
<evidence type="ECO:0000313" key="2">
    <source>
        <dbReference type="EMBL" id="KAK3865933.1"/>
    </source>
</evidence>
<gene>
    <name evidence="2" type="ORF">Pcinc_028486</name>
    <name evidence="3" type="ORF">Pcinc_028490</name>
    <name evidence="4" type="ORF">Pcinc_028494</name>
</gene>
<dbReference type="AlphaFoldDB" id="A0AAE1F2X7"/>
<keyword evidence="5" id="KW-1185">Reference proteome</keyword>
<accession>A0AAE1F2X7</accession>
<evidence type="ECO:0000313" key="5">
    <source>
        <dbReference type="Proteomes" id="UP001286313"/>
    </source>
</evidence>
<dbReference type="EMBL" id="JAWQEG010003501">
    <property type="protein sequence ID" value="KAK3865937.1"/>
    <property type="molecule type" value="Genomic_DNA"/>
</dbReference>
<evidence type="ECO:0000313" key="4">
    <source>
        <dbReference type="EMBL" id="KAK3865941.1"/>
    </source>
</evidence>
<dbReference type="EMBL" id="JAWQEG010003501">
    <property type="protein sequence ID" value="KAK3865941.1"/>
    <property type="molecule type" value="Genomic_DNA"/>
</dbReference>
<dbReference type="PANTHER" id="PTHR33327">
    <property type="entry name" value="ENDONUCLEASE"/>
    <property type="match status" value="1"/>
</dbReference>
<dbReference type="Pfam" id="PF23055">
    <property type="entry name" value="DUF7041"/>
    <property type="match status" value="1"/>
</dbReference>
<evidence type="ECO:0000313" key="3">
    <source>
        <dbReference type="EMBL" id="KAK3865937.1"/>
    </source>
</evidence>
<comment type="caution">
    <text evidence="3">The sequence shown here is derived from an EMBL/GenBank/DDBJ whole genome shotgun (WGS) entry which is preliminary data.</text>
</comment>